<feature type="transmembrane region" description="Helical" evidence="6">
    <location>
        <begin position="7"/>
        <end position="27"/>
    </location>
</feature>
<dbReference type="Proteomes" id="UP001597178">
    <property type="component" value="Unassembled WGS sequence"/>
</dbReference>
<evidence type="ECO:0000256" key="3">
    <source>
        <dbReference type="ARBA" id="ARBA00022692"/>
    </source>
</evidence>
<keyword evidence="4 6" id="KW-1133">Transmembrane helix</keyword>
<dbReference type="InterPro" id="IPR003740">
    <property type="entry name" value="YitT"/>
</dbReference>
<proteinExistence type="predicted"/>
<feature type="transmembrane region" description="Helical" evidence="6">
    <location>
        <begin position="74"/>
        <end position="92"/>
    </location>
</feature>
<dbReference type="EMBL" id="JBHTNH010000023">
    <property type="protein sequence ID" value="MFD1362103.1"/>
    <property type="molecule type" value="Genomic_DNA"/>
</dbReference>
<feature type="transmembrane region" description="Helical" evidence="6">
    <location>
        <begin position="142"/>
        <end position="165"/>
    </location>
</feature>
<dbReference type="RefSeq" id="WP_382400319.1">
    <property type="nucleotide sequence ID" value="NZ_JBHTNH010000023.1"/>
</dbReference>
<name>A0ABW3ZV38_9BACI</name>
<evidence type="ECO:0000313" key="8">
    <source>
        <dbReference type="EMBL" id="MFD1362103.1"/>
    </source>
</evidence>
<dbReference type="Pfam" id="PF10035">
    <property type="entry name" value="DUF2179"/>
    <property type="match status" value="1"/>
</dbReference>
<dbReference type="Pfam" id="PF02588">
    <property type="entry name" value="YitT_membrane"/>
    <property type="match status" value="1"/>
</dbReference>
<protein>
    <submittedName>
        <fullName evidence="8">YitT family protein</fullName>
    </submittedName>
</protein>
<dbReference type="CDD" id="cd16380">
    <property type="entry name" value="YitT_C"/>
    <property type="match status" value="1"/>
</dbReference>
<evidence type="ECO:0000256" key="5">
    <source>
        <dbReference type="ARBA" id="ARBA00023136"/>
    </source>
</evidence>
<dbReference type="Gene3D" id="3.30.70.120">
    <property type="match status" value="1"/>
</dbReference>
<dbReference type="InterPro" id="IPR019264">
    <property type="entry name" value="DUF2179"/>
</dbReference>
<keyword evidence="5 6" id="KW-0472">Membrane</keyword>
<evidence type="ECO:0000313" key="9">
    <source>
        <dbReference type="Proteomes" id="UP001597178"/>
    </source>
</evidence>
<evidence type="ECO:0000256" key="6">
    <source>
        <dbReference type="SAM" id="Phobius"/>
    </source>
</evidence>
<evidence type="ECO:0000256" key="1">
    <source>
        <dbReference type="ARBA" id="ARBA00004651"/>
    </source>
</evidence>
<dbReference type="PANTHER" id="PTHR33545:SF4">
    <property type="entry name" value="UPF0750 MEMBRANE PROTEIN YXKD"/>
    <property type="match status" value="1"/>
</dbReference>
<organism evidence="8 9">
    <name type="scientific">Lentibacillus salinarum</name>
    <dbReference type="NCBI Taxonomy" id="446820"/>
    <lineage>
        <taxon>Bacteria</taxon>
        <taxon>Bacillati</taxon>
        <taxon>Bacillota</taxon>
        <taxon>Bacilli</taxon>
        <taxon>Bacillales</taxon>
        <taxon>Bacillaceae</taxon>
        <taxon>Lentibacillus</taxon>
    </lineage>
</organism>
<evidence type="ECO:0000259" key="7">
    <source>
        <dbReference type="Pfam" id="PF10035"/>
    </source>
</evidence>
<dbReference type="PANTHER" id="PTHR33545">
    <property type="entry name" value="UPF0750 MEMBRANE PROTEIN YITT-RELATED"/>
    <property type="match status" value="1"/>
</dbReference>
<feature type="transmembrane region" description="Helical" evidence="6">
    <location>
        <begin position="47"/>
        <end position="67"/>
    </location>
</feature>
<keyword evidence="3 6" id="KW-0812">Transmembrane</keyword>
<reference evidence="9" key="1">
    <citation type="journal article" date="2019" name="Int. J. Syst. Evol. Microbiol.">
        <title>The Global Catalogue of Microorganisms (GCM) 10K type strain sequencing project: providing services to taxonomists for standard genome sequencing and annotation.</title>
        <authorList>
            <consortium name="The Broad Institute Genomics Platform"/>
            <consortium name="The Broad Institute Genome Sequencing Center for Infectious Disease"/>
            <person name="Wu L."/>
            <person name="Ma J."/>
        </authorList>
    </citation>
    <scope>NUCLEOTIDE SEQUENCE [LARGE SCALE GENOMIC DNA]</scope>
    <source>
        <strain evidence="9">CCUG 54822</strain>
    </source>
</reference>
<dbReference type="InterPro" id="IPR051461">
    <property type="entry name" value="UPF0750_membrane"/>
</dbReference>
<keyword evidence="9" id="KW-1185">Reference proteome</keyword>
<comment type="subcellular location">
    <subcellularLocation>
        <location evidence="1">Cell membrane</location>
        <topology evidence="1">Multi-pass membrane protein</topology>
    </subcellularLocation>
</comment>
<keyword evidence="2" id="KW-1003">Cell membrane</keyword>
<feature type="transmembrane region" description="Helical" evidence="6">
    <location>
        <begin position="104"/>
        <end position="122"/>
    </location>
</feature>
<sequence length="277" mass="30091">MQKTLRDLLLIVLGSFIFSIGVNYFVIPNRLSEGGVIGVTIVTYYLFDWSPGVVNFVLNTSLVAIGYKFFDKRVTIYTIIAIIFSSLFLHVTVGWGRDINDDTLLAALFAGLSVGLGLGLIFRAGGTSGGSAILARLANQLFGWTIGKGMLIIDIAVIAGSAIIIGQERAMYTLVSVYVGAKIIDVVVEGANERTAVIIISSSPGEVLDAVTTRMARGITVLDGKGGYTQSQREVLYLVISRYEIVPFREIINDIDPNAYVTVHPVQEIFRKGYKGR</sequence>
<accession>A0ABW3ZV38</accession>
<gene>
    <name evidence="8" type="ORF">ACFQ4A_10600</name>
</gene>
<comment type="caution">
    <text evidence="8">The sequence shown here is derived from an EMBL/GenBank/DDBJ whole genome shotgun (WGS) entry which is preliminary data.</text>
</comment>
<evidence type="ECO:0000256" key="2">
    <source>
        <dbReference type="ARBA" id="ARBA00022475"/>
    </source>
</evidence>
<evidence type="ECO:0000256" key="4">
    <source>
        <dbReference type="ARBA" id="ARBA00022989"/>
    </source>
</evidence>
<feature type="domain" description="DUF2179" evidence="7">
    <location>
        <begin position="217"/>
        <end position="269"/>
    </location>
</feature>
<dbReference type="PIRSF" id="PIRSF006483">
    <property type="entry name" value="Membrane_protein_YitT"/>
    <property type="match status" value="1"/>
</dbReference>
<dbReference type="InterPro" id="IPR015867">
    <property type="entry name" value="N-reg_PII/ATP_PRibTrfase_C"/>
</dbReference>